<name>A0AA35ZHS6_LACSI</name>
<evidence type="ECO:0000313" key="2">
    <source>
        <dbReference type="Proteomes" id="UP001177003"/>
    </source>
</evidence>
<keyword evidence="2" id="KW-1185">Reference proteome</keyword>
<reference evidence="1" key="1">
    <citation type="submission" date="2023-04" db="EMBL/GenBank/DDBJ databases">
        <authorList>
            <person name="Vijverberg K."/>
            <person name="Xiong W."/>
            <person name="Schranz E."/>
        </authorList>
    </citation>
    <scope>NUCLEOTIDE SEQUENCE</scope>
</reference>
<evidence type="ECO:0000313" key="1">
    <source>
        <dbReference type="EMBL" id="CAI9292866.1"/>
    </source>
</evidence>
<proteinExistence type="predicted"/>
<dbReference type="EMBL" id="OX465083">
    <property type="protein sequence ID" value="CAI9292866.1"/>
    <property type="molecule type" value="Genomic_DNA"/>
</dbReference>
<protein>
    <submittedName>
        <fullName evidence="1">Uncharacterized protein</fullName>
    </submittedName>
</protein>
<dbReference type="AlphaFoldDB" id="A0AA35ZHS6"/>
<organism evidence="1 2">
    <name type="scientific">Lactuca saligna</name>
    <name type="common">Willowleaf lettuce</name>
    <dbReference type="NCBI Taxonomy" id="75948"/>
    <lineage>
        <taxon>Eukaryota</taxon>
        <taxon>Viridiplantae</taxon>
        <taxon>Streptophyta</taxon>
        <taxon>Embryophyta</taxon>
        <taxon>Tracheophyta</taxon>
        <taxon>Spermatophyta</taxon>
        <taxon>Magnoliopsida</taxon>
        <taxon>eudicotyledons</taxon>
        <taxon>Gunneridae</taxon>
        <taxon>Pentapetalae</taxon>
        <taxon>asterids</taxon>
        <taxon>campanulids</taxon>
        <taxon>Asterales</taxon>
        <taxon>Asteraceae</taxon>
        <taxon>Cichorioideae</taxon>
        <taxon>Cichorieae</taxon>
        <taxon>Lactucinae</taxon>
        <taxon>Lactuca</taxon>
    </lineage>
</organism>
<accession>A0AA35ZHS6</accession>
<sequence length="106" mass="12087">MKDGCCMVSANIVHIDPIHTKTEENHQSKENKAVECLEKENEDIVNEDSNDVSNHLLVLLMERRPANARWTIYPQELNLQPKKSFLRNVANGVGGYPKWNDVDIVS</sequence>
<dbReference type="Proteomes" id="UP001177003">
    <property type="component" value="Chromosome 7"/>
</dbReference>
<gene>
    <name evidence="1" type="ORF">LSALG_LOCUS31910</name>
</gene>